<dbReference type="AlphaFoldDB" id="A0A8E2DUB3"/>
<feature type="signal peptide" evidence="1">
    <location>
        <begin position="1"/>
        <end position="33"/>
    </location>
</feature>
<accession>A0A8E2DUB3</accession>
<gene>
    <name evidence="2" type="ORF">OBBRIDRAFT_788026</name>
</gene>
<name>A0A8E2DUB3_9APHY</name>
<sequence>MIFLASWRPRSAKRTVVLGLSHVLVICVSLVKNRETSISPFIFTLHDTFPVTGTYDMEAVTFSSFAPCTCPAI</sequence>
<dbReference type="EMBL" id="KV722334">
    <property type="protein sequence ID" value="OCH95816.1"/>
    <property type="molecule type" value="Genomic_DNA"/>
</dbReference>
<protein>
    <recommendedName>
        <fullName evidence="4">Secreted protein</fullName>
    </recommendedName>
</protein>
<keyword evidence="3" id="KW-1185">Reference proteome</keyword>
<keyword evidence="1" id="KW-0732">Signal</keyword>
<proteinExistence type="predicted"/>
<evidence type="ECO:0000313" key="2">
    <source>
        <dbReference type="EMBL" id="OCH95816.1"/>
    </source>
</evidence>
<dbReference type="Proteomes" id="UP000250043">
    <property type="component" value="Unassembled WGS sequence"/>
</dbReference>
<reference evidence="2 3" key="1">
    <citation type="submission" date="2016-07" db="EMBL/GenBank/DDBJ databases">
        <title>Draft genome of the white-rot fungus Obba rivulosa 3A-2.</title>
        <authorList>
            <consortium name="DOE Joint Genome Institute"/>
            <person name="Miettinen O."/>
            <person name="Riley R."/>
            <person name="Acob R."/>
            <person name="Barry K."/>
            <person name="Cullen D."/>
            <person name="De Vries R."/>
            <person name="Hainaut M."/>
            <person name="Hatakka A."/>
            <person name="Henrissat B."/>
            <person name="Hilden K."/>
            <person name="Kuo R."/>
            <person name="Labutti K."/>
            <person name="Lipzen A."/>
            <person name="Makela M.R."/>
            <person name="Sandor L."/>
            <person name="Spatafora J.W."/>
            <person name="Grigoriev I.V."/>
            <person name="Hibbett D.S."/>
        </authorList>
    </citation>
    <scope>NUCLEOTIDE SEQUENCE [LARGE SCALE GENOMIC DNA]</scope>
    <source>
        <strain evidence="2 3">3A-2</strain>
    </source>
</reference>
<evidence type="ECO:0000256" key="1">
    <source>
        <dbReference type="SAM" id="SignalP"/>
    </source>
</evidence>
<feature type="chain" id="PRO_5034786579" description="Secreted protein" evidence="1">
    <location>
        <begin position="34"/>
        <end position="73"/>
    </location>
</feature>
<evidence type="ECO:0008006" key="4">
    <source>
        <dbReference type="Google" id="ProtNLM"/>
    </source>
</evidence>
<evidence type="ECO:0000313" key="3">
    <source>
        <dbReference type="Proteomes" id="UP000250043"/>
    </source>
</evidence>
<organism evidence="2 3">
    <name type="scientific">Obba rivulosa</name>
    <dbReference type="NCBI Taxonomy" id="1052685"/>
    <lineage>
        <taxon>Eukaryota</taxon>
        <taxon>Fungi</taxon>
        <taxon>Dikarya</taxon>
        <taxon>Basidiomycota</taxon>
        <taxon>Agaricomycotina</taxon>
        <taxon>Agaricomycetes</taxon>
        <taxon>Polyporales</taxon>
        <taxon>Gelatoporiaceae</taxon>
        <taxon>Obba</taxon>
    </lineage>
</organism>